<dbReference type="PROSITE" id="PS50115">
    <property type="entry name" value="ARFGAP"/>
    <property type="match status" value="1"/>
</dbReference>
<evidence type="ECO:0000313" key="8">
    <source>
        <dbReference type="Proteomes" id="UP001279734"/>
    </source>
</evidence>
<dbReference type="Pfam" id="PF01412">
    <property type="entry name" value="ArfGap"/>
    <property type="match status" value="1"/>
</dbReference>
<accession>A0AAD3XWE6</accession>
<keyword evidence="2 4" id="KW-0863">Zinc-finger</keyword>
<dbReference type="AlphaFoldDB" id="A0AAD3XWE6"/>
<dbReference type="GO" id="GO:0005096">
    <property type="term" value="F:GTPase activator activity"/>
    <property type="evidence" value="ECO:0007669"/>
    <property type="project" value="InterPro"/>
</dbReference>
<dbReference type="Gene3D" id="1.10.220.150">
    <property type="entry name" value="Arf GTPase activating protein"/>
    <property type="match status" value="1"/>
</dbReference>
<dbReference type="PANTHER" id="PTHR46085">
    <property type="entry name" value="ARFGAP/RECO-RELATED"/>
    <property type="match status" value="1"/>
</dbReference>
<dbReference type="SMART" id="SM00105">
    <property type="entry name" value="ArfGap"/>
    <property type="match status" value="1"/>
</dbReference>
<evidence type="ECO:0000259" key="6">
    <source>
        <dbReference type="PROSITE" id="PS50115"/>
    </source>
</evidence>
<evidence type="ECO:0000256" key="4">
    <source>
        <dbReference type="PROSITE-ProRule" id="PRU00288"/>
    </source>
</evidence>
<dbReference type="SUPFAM" id="SSF57863">
    <property type="entry name" value="ArfGap/RecO-like zinc finger"/>
    <property type="match status" value="1"/>
</dbReference>
<feature type="domain" description="Arf-GAP" evidence="6">
    <location>
        <begin position="12"/>
        <end position="130"/>
    </location>
</feature>
<sequence length="682" mass="72981">MASRLKEDEKHEKIIRGLLKQPANRKCINCNSLGPQYVCTTFWTFVCTTCSGIHREFTHRVKSVSMAKFTPQEVSSLQAGGNERAKEIYFKELDPQRHSTPDSSNVDRLRDFIKHVYVDRRYTGERGIDRPPRLKMGDREEPYDNNRADSSQSGYRSPPYDDTYERRHSDKSSPRNDQDNQRHSDYGRSPVRSGVVNDWRREDRFGNGGRSEDRRSADGDSKLEGRSPEHYMASPPAIRPVREILGENVAPLRVGEPPRVNSGRLADGSAHTKRTASSSSLASSNGNPVEIKREDSLIDFDADPKSVATAVVAQTQPSTFSQSVSNMTIASSNNDWACFDNAPESKVTTPSNVNSLESILTQPTVPAPSPTAGSAVTAAPSSNVLPSMTPLSVAPAAAPLVGNSAAFPPGAAAASELTSMLPVNGSTGHWNGTQHQQQSLFPNNGGVSTAQFSSSFFGVSNSQGPSGDPVAHTLQAAQAFPRVTVTAQPAEVKSSGRKELPEDLFTTKYLSFHAPASVWQGGLAPGMGFPVQYNSVAFMPTFPQSTKSSNPFDLGSEAFPAQVATFPSMAPLQAVLPNVAPPTGLVRTSSLGTATPTWMPPQQSSYPAAVLPLAPSFASAMAPGTHMGQPGFGNLSSSRHQGLGGVGNEVASLRSLNPNFDLGGKFTPAPNLNPSLSGNPFG</sequence>
<dbReference type="FunFam" id="1.10.220.150:FF:000005">
    <property type="entry name" value="Arf-GAP domain and FG repeat-containing protein 1"/>
    <property type="match status" value="1"/>
</dbReference>
<evidence type="ECO:0000256" key="2">
    <source>
        <dbReference type="ARBA" id="ARBA00022771"/>
    </source>
</evidence>
<dbReference type="Proteomes" id="UP001279734">
    <property type="component" value="Unassembled WGS sequence"/>
</dbReference>
<evidence type="ECO:0000256" key="3">
    <source>
        <dbReference type="ARBA" id="ARBA00022833"/>
    </source>
</evidence>
<keyword evidence="8" id="KW-1185">Reference proteome</keyword>
<name>A0AAD3XWE6_NEPGR</name>
<dbReference type="InterPro" id="IPR044820">
    <property type="entry name" value="AGD14-like"/>
</dbReference>
<feature type="compositionally biased region" description="Basic and acidic residues" evidence="5">
    <location>
        <begin position="124"/>
        <end position="147"/>
    </location>
</feature>
<dbReference type="InterPro" id="IPR038508">
    <property type="entry name" value="ArfGAP_dom_sf"/>
</dbReference>
<keyword evidence="3" id="KW-0862">Zinc</keyword>
<reference evidence="7" key="1">
    <citation type="submission" date="2023-05" db="EMBL/GenBank/DDBJ databases">
        <title>Nepenthes gracilis genome sequencing.</title>
        <authorList>
            <person name="Fukushima K."/>
        </authorList>
    </citation>
    <scope>NUCLEOTIDE SEQUENCE</scope>
    <source>
        <strain evidence="7">SING2019-196</strain>
    </source>
</reference>
<evidence type="ECO:0000313" key="7">
    <source>
        <dbReference type="EMBL" id="GMH18929.1"/>
    </source>
</evidence>
<feature type="region of interest" description="Disordered" evidence="5">
    <location>
        <begin position="124"/>
        <end position="290"/>
    </location>
</feature>
<proteinExistence type="predicted"/>
<gene>
    <name evidence="7" type="ORF">Nepgr_020770</name>
</gene>
<feature type="compositionally biased region" description="Basic and acidic residues" evidence="5">
    <location>
        <begin position="198"/>
        <end position="229"/>
    </location>
</feature>
<evidence type="ECO:0000256" key="5">
    <source>
        <dbReference type="SAM" id="MobiDB-lite"/>
    </source>
</evidence>
<dbReference type="CDD" id="cd08838">
    <property type="entry name" value="ArfGap_AGFG"/>
    <property type="match status" value="1"/>
</dbReference>
<dbReference type="PRINTS" id="PR00405">
    <property type="entry name" value="REVINTRACTNG"/>
</dbReference>
<dbReference type="PANTHER" id="PTHR46085:SF3">
    <property type="entry name" value="ARF GTPASE ACTIVATING PROTEIN"/>
    <property type="match status" value="1"/>
</dbReference>
<keyword evidence="1" id="KW-0479">Metal-binding</keyword>
<dbReference type="InterPro" id="IPR037278">
    <property type="entry name" value="ARFGAP/RecO"/>
</dbReference>
<comment type="caution">
    <text evidence="7">The sequence shown here is derived from an EMBL/GenBank/DDBJ whole genome shotgun (WGS) entry which is preliminary data.</text>
</comment>
<protein>
    <recommendedName>
        <fullName evidence="6">Arf-GAP domain-containing protein</fullName>
    </recommendedName>
</protein>
<organism evidence="7 8">
    <name type="scientific">Nepenthes gracilis</name>
    <name type="common">Slender pitcher plant</name>
    <dbReference type="NCBI Taxonomy" id="150966"/>
    <lineage>
        <taxon>Eukaryota</taxon>
        <taxon>Viridiplantae</taxon>
        <taxon>Streptophyta</taxon>
        <taxon>Embryophyta</taxon>
        <taxon>Tracheophyta</taxon>
        <taxon>Spermatophyta</taxon>
        <taxon>Magnoliopsida</taxon>
        <taxon>eudicotyledons</taxon>
        <taxon>Gunneridae</taxon>
        <taxon>Pentapetalae</taxon>
        <taxon>Caryophyllales</taxon>
        <taxon>Nepenthaceae</taxon>
        <taxon>Nepenthes</taxon>
    </lineage>
</organism>
<dbReference type="EMBL" id="BSYO01000020">
    <property type="protein sequence ID" value="GMH18929.1"/>
    <property type="molecule type" value="Genomic_DNA"/>
</dbReference>
<evidence type="ECO:0000256" key="1">
    <source>
        <dbReference type="ARBA" id="ARBA00022723"/>
    </source>
</evidence>
<dbReference type="GO" id="GO:0008270">
    <property type="term" value="F:zinc ion binding"/>
    <property type="evidence" value="ECO:0007669"/>
    <property type="project" value="UniProtKB-KW"/>
</dbReference>
<feature type="compositionally biased region" description="Basic and acidic residues" evidence="5">
    <location>
        <begin position="163"/>
        <end position="186"/>
    </location>
</feature>
<dbReference type="InterPro" id="IPR001164">
    <property type="entry name" value="ArfGAP_dom"/>
</dbReference>